<accession>A0A1C7MKE3</accession>
<gene>
    <name evidence="1" type="ORF">A0H81_03714</name>
</gene>
<sequence>MRMGTISSPILSMRPSLEDSASPLLWPKDKNPDLSQYIERVAVFCKSANEKDSSKLKLFIDMNAYLLQHRI</sequence>
<comment type="caution">
    <text evidence="1">The sequence shown here is derived from an EMBL/GenBank/DDBJ whole genome shotgun (WGS) entry which is preliminary data.</text>
</comment>
<protein>
    <submittedName>
        <fullName evidence="1">Uncharacterized protein</fullName>
    </submittedName>
</protein>
<organism evidence="1 2">
    <name type="scientific">Grifola frondosa</name>
    <name type="common">Maitake</name>
    <name type="synonym">Polyporus frondosus</name>
    <dbReference type="NCBI Taxonomy" id="5627"/>
    <lineage>
        <taxon>Eukaryota</taxon>
        <taxon>Fungi</taxon>
        <taxon>Dikarya</taxon>
        <taxon>Basidiomycota</taxon>
        <taxon>Agaricomycotina</taxon>
        <taxon>Agaricomycetes</taxon>
        <taxon>Polyporales</taxon>
        <taxon>Grifolaceae</taxon>
        <taxon>Grifola</taxon>
    </lineage>
</organism>
<keyword evidence="2" id="KW-1185">Reference proteome</keyword>
<evidence type="ECO:0000313" key="1">
    <source>
        <dbReference type="EMBL" id="OBZ77137.1"/>
    </source>
</evidence>
<proteinExistence type="predicted"/>
<reference evidence="1 2" key="1">
    <citation type="submission" date="2016-03" db="EMBL/GenBank/DDBJ databases">
        <title>Whole genome sequencing of Grifola frondosa 9006-11.</title>
        <authorList>
            <person name="Min B."/>
            <person name="Park H."/>
            <person name="Kim J.-G."/>
            <person name="Cho H."/>
            <person name="Oh Y.-L."/>
            <person name="Kong W.-S."/>
            <person name="Choi I.-G."/>
        </authorList>
    </citation>
    <scope>NUCLEOTIDE SEQUENCE [LARGE SCALE GENOMIC DNA]</scope>
    <source>
        <strain evidence="1 2">9006-11</strain>
    </source>
</reference>
<dbReference type="Proteomes" id="UP000092993">
    <property type="component" value="Unassembled WGS sequence"/>
</dbReference>
<dbReference type="AlphaFoldDB" id="A0A1C7MKE3"/>
<evidence type="ECO:0000313" key="2">
    <source>
        <dbReference type="Proteomes" id="UP000092993"/>
    </source>
</evidence>
<name>A0A1C7MKE3_GRIFR</name>
<dbReference type="EMBL" id="LUGG01000003">
    <property type="protein sequence ID" value="OBZ77137.1"/>
    <property type="molecule type" value="Genomic_DNA"/>
</dbReference>